<gene>
    <name evidence="2" type="ORF">CLV96_0822</name>
</gene>
<keyword evidence="1" id="KW-0812">Transmembrane</keyword>
<organism evidence="2 3">
    <name type="scientific">Leptospira meyeri</name>
    <dbReference type="NCBI Taxonomy" id="29508"/>
    <lineage>
        <taxon>Bacteria</taxon>
        <taxon>Pseudomonadati</taxon>
        <taxon>Spirochaetota</taxon>
        <taxon>Spirochaetia</taxon>
        <taxon>Leptospirales</taxon>
        <taxon>Leptospiraceae</taxon>
        <taxon>Leptospira</taxon>
    </lineage>
</organism>
<reference evidence="2 3" key="1">
    <citation type="submission" date="2019-03" db="EMBL/GenBank/DDBJ databases">
        <title>Genomic Encyclopedia of Archaeal and Bacterial Type Strains, Phase II (KMG-II): from individual species to whole genera.</title>
        <authorList>
            <person name="Goeker M."/>
        </authorList>
    </citation>
    <scope>NUCLEOTIDE SEQUENCE [LARGE SCALE GENOMIC DNA]</scope>
    <source>
        <strain evidence="2 3">DSM 21537</strain>
    </source>
</reference>
<feature type="transmembrane region" description="Helical" evidence="1">
    <location>
        <begin position="7"/>
        <end position="25"/>
    </location>
</feature>
<comment type="caution">
    <text evidence="2">The sequence shown here is derived from an EMBL/GenBank/DDBJ whole genome shotgun (WGS) entry which is preliminary data.</text>
</comment>
<feature type="transmembrane region" description="Helical" evidence="1">
    <location>
        <begin position="140"/>
        <end position="165"/>
    </location>
</feature>
<feature type="transmembrane region" description="Helical" evidence="1">
    <location>
        <begin position="45"/>
        <end position="65"/>
    </location>
</feature>
<sequence>MKIIKYLIFNIMFILIIPTSFGHQGTLTKFRRYSEKFDLLSGIEVFYFLIILFITIVFFSFKINFHAKSWIHFILKFPALLVSVVFIFVSYLILIYLFFFAIFESGISNIPVTIILYSILLTVFKTAFITVFLKLRNKSILVFSSFTMLFISNLYLIFIPIWLYIPAPPP</sequence>
<evidence type="ECO:0000313" key="2">
    <source>
        <dbReference type="EMBL" id="TDY71845.1"/>
    </source>
</evidence>
<keyword evidence="1" id="KW-1133">Transmembrane helix</keyword>
<dbReference type="EMBL" id="SORO01000001">
    <property type="protein sequence ID" value="TDY71845.1"/>
    <property type="molecule type" value="Genomic_DNA"/>
</dbReference>
<keyword evidence="3" id="KW-1185">Reference proteome</keyword>
<keyword evidence="1" id="KW-0472">Membrane</keyword>
<name>A0A4R8MXR2_LEPME</name>
<accession>A0A4R8MXR2</accession>
<dbReference type="Proteomes" id="UP000294684">
    <property type="component" value="Unassembled WGS sequence"/>
</dbReference>
<feature type="transmembrane region" description="Helical" evidence="1">
    <location>
        <begin position="77"/>
        <end position="102"/>
    </location>
</feature>
<dbReference type="AlphaFoldDB" id="A0A4R8MXR2"/>
<evidence type="ECO:0000256" key="1">
    <source>
        <dbReference type="SAM" id="Phobius"/>
    </source>
</evidence>
<protein>
    <submittedName>
        <fullName evidence="2">Uncharacterized protein</fullName>
    </submittedName>
</protein>
<evidence type="ECO:0000313" key="3">
    <source>
        <dbReference type="Proteomes" id="UP000294684"/>
    </source>
</evidence>
<proteinExistence type="predicted"/>
<feature type="transmembrane region" description="Helical" evidence="1">
    <location>
        <begin position="114"/>
        <end position="133"/>
    </location>
</feature>
<dbReference type="STRING" id="1193051.LEP1GSC017_3140"/>